<evidence type="ECO:0000256" key="1">
    <source>
        <dbReference type="SAM" id="MobiDB-lite"/>
    </source>
</evidence>
<dbReference type="Pfam" id="PF12079">
    <property type="entry name" value="DUF3558"/>
    <property type="match status" value="1"/>
</dbReference>
<keyword evidence="2" id="KW-0732">Signal</keyword>
<evidence type="ECO:0000313" key="4">
    <source>
        <dbReference type="Proteomes" id="UP001521150"/>
    </source>
</evidence>
<name>A0ABS8Z8A0_9PSEU</name>
<feature type="chain" id="PRO_5046624509" evidence="2">
    <location>
        <begin position="22"/>
        <end position="204"/>
    </location>
</feature>
<dbReference type="InterPro" id="IPR024520">
    <property type="entry name" value="DUF3558"/>
</dbReference>
<dbReference type="Proteomes" id="UP001521150">
    <property type="component" value="Unassembled WGS sequence"/>
</dbReference>
<accession>A0ABS8Z8A0</accession>
<protein>
    <submittedName>
        <fullName evidence="3">DUF3558 domain-containing protein</fullName>
    </submittedName>
</protein>
<comment type="caution">
    <text evidence="3">The sequence shown here is derived from an EMBL/GenBank/DDBJ whole genome shotgun (WGS) entry which is preliminary data.</text>
</comment>
<reference evidence="3 4" key="1">
    <citation type="submission" date="2021-12" db="EMBL/GenBank/DDBJ databases">
        <title>Genome sequence of Kibdelosporangium philippinense ATCC 49844.</title>
        <authorList>
            <person name="Fedorov E.A."/>
            <person name="Omeragic M."/>
            <person name="Shalygina K.F."/>
            <person name="Maclea K.S."/>
        </authorList>
    </citation>
    <scope>NUCLEOTIDE SEQUENCE [LARGE SCALE GENOMIC DNA]</scope>
    <source>
        <strain evidence="3 4">ATCC 49844</strain>
    </source>
</reference>
<sequence>MTGRRARITAVVLLPLALAAACDSSDPAPPPATTTSSTPATTTSVNPATLAPRVTNPLKADRFTADPCSSLTSAQQQQFGIIRTDVDDDREGVGCRYGYPNWTPTASAVEYATKVSIGLSYRYAEHARGSYDYWQPTDVDGYPAVGYTATKPEDPGPDLCSFAIGLADTLFFSVTAEDKSGVARCSTAKDLASAVLANIKADQK</sequence>
<feature type="compositionally biased region" description="Low complexity" evidence="1">
    <location>
        <begin position="33"/>
        <end position="49"/>
    </location>
</feature>
<evidence type="ECO:0000256" key="2">
    <source>
        <dbReference type="SAM" id="SignalP"/>
    </source>
</evidence>
<proteinExistence type="predicted"/>
<dbReference type="RefSeq" id="WP_233725655.1">
    <property type="nucleotide sequence ID" value="NZ_JAJVCN010000001.1"/>
</dbReference>
<feature type="signal peptide" evidence="2">
    <location>
        <begin position="1"/>
        <end position="21"/>
    </location>
</feature>
<evidence type="ECO:0000313" key="3">
    <source>
        <dbReference type="EMBL" id="MCE7004116.1"/>
    </source>
</evidence>
<feature type="region of interest" description="Disordered" evidence="1">
    <location>
        <begin position="24"/>
        <end position="53"/>
    </location>
</feature>
<dbReference type="PROSITE" id="PS51257">
    <property type="entry name" value="PROKAR_LIPOPROTEIN"/>
    <property type="match status" value="1"/>
</dbReference>
<organism evidence="3 4">
    <name type="scientific">Kibdelosporangium philippinense</name>
    <dbReference type="NCBI Taxonomy" id="211113"/>
    <lineage>
        <taxon>Bacteria</taxon>
        <taxon>Bacillati</taxon>
        <taxon>Actinomycetota</taxon>
        <taxon>Actinomycetes</taxon>
        <taxon>Pseudonocardiales</taxon>
        <taxon>Pseudonocardiaceae</taxon>
        <taxon>Kibdelosporangium</taxon>
    </lineage>
</organism>
<gene>
    <name evidence="3" type="ORF">LWC34_14920</name>
</gene>
<keyword evidence="4" id="KW-1185">Reference proteome</keyword>
<dbReference type="EMBL" id="JAJVCN010000001">
    <property type="protein sequence ID" value="MCE7004116.1"/>
    <property type="molecule type" value="Genomic_DNA"/>
</dbReference>